<dbReference type="CDD" id="cd03341">
    <property type="entry name" value="TCP1_theta"/>
    <property type="match status" value="1"/>
</dbReference>
<keyword evidence="5 8" id="KW-0067">ATP-binding</keyword>
<name>A0A7J7IQ77_9RHOD</name>
<protein>
    <recommendedName>
        <fullName evidence="7">CCT-theta</fullName>
    </recommendedName>
</protein>
<gene>
    <name evidence="9" type="primary">CCT8</name>
    <name evidence="9" type="ORF">F1559_003782</name>
</gene>
<dbReference type="AlphaFoldDB" id="A0A7J7IQ77"/>
<dbReference type="InterPro" id="IPR012721">
    <property type="entry name" value="Chap_CCT_theta"/>
</dbReference>
<comment type="caution">
    <text evidence="9">The sequence shown here is derived from an EMBL/GenBank/DDBJ whole genome shotgun (WGS) entry which is preliminary data.</text>
</comment>
<dbReference type="SUPFAM" id="SSF48592">
    <property type="entry name" value="GroEL equatorial domain-like"/>
    <property type="match status" value="1"/>
</dbReference>
<evidence type="ECO:0000256" key="1">
    <source>
        <dbReference type="ARBA" id="ARBA00004496"/>
    </source>
</evidence>
<sequence>MSRVTEPTPTQVRDTLMPADQGRDVARASAAVDTALIFASADRRPSGTVVSVEVTEVPQVTFFDPMFSFARPGASGLLKEGSQHYYGVQEAVLKNIEACKLLASIVRSSFGPNGNNKLICNRLDKLFITSDAATIVRELEVVHPAARMAVAASQAQERDLGDGTGLVIVLAGELLNQAGELLHQGLHPSEIVKGFKRSCEEALRILQLPDMEVGRVRDLRDLTTVADALRTCLASKHQGAEVLLAKLVAQACIEVLPSYFDGSTVNDLPLVEYADDEETRDRLRRFNIDNVRVVKVLGGSLFESTIVRGTVLVRDTEGTVKHIEKAKVALFTNDIDMSPMETKGTVLLHSGKELESYTKTEEHLLGERIRKLAETGVNVVVTGGKFGEVALHYLEMNGIMAVRCPSKYDLRRVARATGAVALSSLTDTPLTMDELGICDEVSVQEQGSTKMIVFRQDSDATRIVTILLRGATQNLLDDIERAIDDAVHAFKVLACRDPRLVAGAGATETELASRLDDFADHASGLEQYAMKRFAEALKIVPRTLAENSGQNTTDVITRLYAAHRQGNMYAGIDIEMDYASQTETSSLLGILDAKACGISDLLATKYCAIKQAVDVACTILMVDALIMSKPASGAGGGGGGGRP</sequence>
<proteinExistence type="inferred from homology"/>
<keyword evidence="10" id="KW-1185">Reference proteome</keyword>
<dbReference type="Gene3D" id="3.50.7.10">
    <property type="entry name" value="GroEL"/>
    <property type="match status" value="1"/>
</dbReference>
<dbReference type="Pfam" id="PF00118">
    <property type="entry name" value="Cpn60_TCP1"/>
    <property type="match status" value="1"/>
</dbReference>
<dbReference type="GO" id="GO:0005737">
    <property type="term" value="C:cytoplasm"/>
    <property type="evidence" value="ECO:0007669"/>
    <property type="project" value="UniProtKB-SubCell"/>
</dbReference>
<evidence type="ECO:0000256" key="6">
    <source>
        <dbReference type="ARBA" id="ARBA00023186"/>
    </source>
</evidence>
<dbReference type="OrthoDB" id="1748577at2759"/>
<dbReference type="PRINTS" id="PR00304">
    <property type="entry name" value="TCOMPLEXTCP1"/>
</dbReference>
<dbReference type="GO" id="GO:0140662">
    <property type="term" value="F:ATP-dependent protein folding chaperone"/>
    <property type="evidence" value="ECO:0007669"/>
    <property type="project" value="InterPro"/>
</dbReference>
<dbReference type="PANTHER" id="PTHR11353">
    <property type="entry name" value="CHAPERONIN"/>
    <property type="match status" value="1"/>
</dbReference>
<evidence type="ECO:0000256" key="3">
    <source>
        <dbReference type="ARBA" id="ARBA00022490"/>
    </source>
</evidence>
<evidence type="ECO:0000256" key="4">
    <source>
        <dbReference type="ARBA" id="ARBA00022741"/>
    </source>
</evidence>
<dbReference type="Gene3D" id="3.30.260.10">
    <property type="entry name" value="TCP-1-like chaperonin intermediate domain"/>
    <property type="match status" value="1"/>
</dbReference>
<comment type="subcellular location">
    <subcellularLocation>
        <location evidence="1">Cytoplasm</location>
    </subcellularLocation>
</comment>
<dbReference type="InterPro" id="IPR002194">
    <property type="entry name" value="Chaperonin_TCP-1_CS"/>
</dbReference>
<dbReference type="PROSITE" id="PS00995">
    <property type="entry name" value="TCP1_3"/>
    <property type="match status" value="1"/>
</dbReference>
<dbReference type="PROSITE" id="PS00750">
    <property type="entry name" value="TCP1_1"/>
    <property type="match status" value="1"/>
</dbReference>
<dbReference type="InterPro" id="IPR027413">
    <property type="entry name" value="GROEL-like_equatorial_sf"/>
</dbReference>
<accession>A0A7J7IQ77</accession>
<evidence type="ECO:0000313" key="10">
    <source>
        <dbReference type="Proteomes" id="UP000530660"/>
    </source>
</evidence>
<evidence type="ECO:0000256" key="2">
    <source>
        <dbReference type="ARBA" id="ARBA00008020"/>
    </source>
</evidence>
<dbReference type="InterPro" id="IPR002423">
    <property type="entry name" value="Cpn60/GroEL/TCP-1"/>
</dbReference>
<evidence type="ECO:0000256" key="5">
    <source>
        <dbReference type="ARBA" id="ARBA00022840"/>
    </source>
</evidence>
<dbReference type="SUPFAM" id="SSF54849">
    <property type="entry name" value="GroEL-intermediate domain like"/>
    <property type="match status" value="1"/>
</dbReference>
<evidence type="ECO:0000256" key="7">
    <source>
        <dbReference type="ARBA" id="ARBA00029602"/>
    </source>
</evidence>
<dbReference type="InterPro" id="IPR027410">
    <property type="entry name" value="TCP-1-like_intermed_sf"/>
</dbReference>
<dbReference type="FunFam" id="3.50.7.10:FF:000008">
    <property type="entry name" value="T-complex protein 1 subunit theta"/>
    <property type="match status" value="1"/>
</dbReference>
<organism evidence="9 10">
    <name type="scientific">Cyanidiococcus yangmingshanensis</name>
    <dbReference type="NCBI Taxonomy" id="2690220"/>
    <lineage>
        <taxon>Eukaryota</taxon>
        <taxon>Rhodophyta</taxon>
        <taxon>Bangiophyceae</taxon>
        <taxon>Cyanidiales</taxon>
        <taxon>Cyanidiaceae</taxon>
        <taxon>Cyanidiococcus</taxon>
    </lineage>
</organism>
<dbReference type="Proteomes" id="UP000530660">
    <property type="component" value="Unassembled WGS sequence"/>
</dbReference>
<dbReference type="InterPro" id="IPR017998">
    <property type="entry name" value="Chaperone_TCP-1"/>
</dbReference>
<dbReference type="NCBIfam" id="TIGR02346">
    <property type="entry name" value="chap_CCT_theta"/>
    <property type="match status" value="1"/>
</dbReference>
<keyword evidence="4 8" id="KW-0547">Nucleotide-binding</keyword>
<evidence type="ECO:0000256" key="8">
    <source>
        <dbReference type="RuleBase" id="RU004187"/>
    </source>
</evidence>
<dbReference type="InterPro" id="IPR027409">
    <property type="entry name" value="GroEL-like_apical_dom_sf"/>
</dbReference>
<reference evidence="9 10" key="1">
    <citation type="journal article" date="2020" name="J. Phycol.">
        <title>Comparative genome analysis reveals Cyanidiococcus gen. nov., a new extremophilic red algal genus sister to Cyanidioschyzon (Cyanidioschyzonaceae, Rhodophyta).</title>
        <authorList>
            <person name="Liu S.-L."/>
            <person name="Chiang Y.-R."/>
            <person name="Yoon H.S."/>
            <person name="Fu H.-Y."/>
        </authorList>
    </citation>
    <scope>NUCLEOTIDE SEQUENCE [LARGE SCALE GENOMIC DNA]</scope>
    <source>
        <strain evidence="9 10">THAL066</strain>
    </source>
</reference>
<keyword evidence="3" id="KW-0963">Cytoplasm</keyword>
<keyword evidence="6 8" id="KW-0143">Chaperone</keyword>
<dbReference type="GO" id="GO:0005524">
    <property type="term" value="F:ATP binding"/>
    <property type="evidence" value="ECO:0007669"/>
    <property type="project" value="UniProtKB-KW"/>
</dbReference>
<comment type="similarity">
    <text evidence="2 8">Belongs to the TCP-1 chaperonin family.</text>
</comment>
<dbReference type="GO" id="GO:0016887">
    <property type="term" value="F:ATP hydrolysis activity"/>
    <property type="evidence" value="ECO:0007669"/>
    <property type="project" value="InterPro"/>
</dbReference>
<dbReference type="Gene3D" id="1.10.560.10">
    <property type="entry name" value="GroEL-like equatorial domain"/>
    <property type="match status" value="1"/>
</dbReference>
<evidence type="ECO:0000313" key="9">
    <source>
        <dbReference type="EMBL" id="KAF6005272.1"/>
    </source>
</evidence>
<dbReference type="EMBL" id="VWRR01000001">
    <property type="protein sequence ID" value="KAF6005272.1"/>
    <property type="molecule type" value="Genomic_DNA"/>
</dbReference>
<dbReference type="SUPFAM" id="SSF52029">
    <property type="entry name" value="GroEL apical domain-like"/>
    <property type="match status" value="1"/>
</dbReference>
<dbReference type="GO" id="GO:0051082">
    <property type="term" value="F:unfolded protein binding"/>
    <property type="evidence" value="ECO:0007669"/>
    <property type="project" value="InterPro"/>
</dbReference>